<accession>A0A4C1SZB3</accession>
<feature type="compositionally biased region" description="Polar residues" evidence="1">
    <location>
        <begin position="1"/>
        <end position="11"/>
    </location>
</feature>
<organism evidence="2 3">
    <name type="scientific">Eumeta variegata</name>
    <name type="common">Bagworm moth</name>
    <name type="synonym">Eumeta japonica</name>
    <dbReference type="NCBI Taxonomy" id="151549"/>
    <lineage>
        <taxon>Eukaryota</taxon>
        <taxon>Metazoa</taxon>
        <taxon>Ecdysozoa</taxon>
        <taxon>Arthropoda</taxon>
        <taxon>Hexapoda</taxon>
        <taxon>Insecta</taxon>
        <taxon>Pterygota</taxon>
        <taxon>Neoptera</taxon>
        <taxon>Endopterygota</taxon>
        <taxon>Lepidoptera</taxon>
        <taxon>Glossata</taxon>
        <taxon>Ditrysia</taxon>
        <taxon>Tineoidea</taxon>
        <taxon>Psychidae</taxon>
        <taxon>Oiketicinae</taxon>
        <taxon>Eumeta</taxon>
    </lineage>
</organism>
<sequence>MQPSAETSGLTFETYDGRGGARASRREQRPPPLSRDRALRTPTHRSRACGGVSKVFFSLPINSEGEIGVPLITYKVTAVMMVDST</sequence>
<protein>
    <submittedName>
        <fullName evidence="2">Uncharacterized protein</fullName>
    </submittedName>
</protein>
<keyword evidence="3" id="KW-1185">Reference proteome</keyword>
<feature type="compositionally biased region" description="Basic and acidic residues" evidence="1">
    <location>
        <begin position="24"/>
        <end position="39"/>
    </location>
</feature>
<evidence type="ECO:0000313" key="2">
    <source>
        <dbReference type="EMBL" id="GBP07275.1"/>
    </source>
</evidence>
<feature type="region of interest" description="Disordered" evidence="1">
    <location>
        <begin position="1"/>
        <end position="46"/>
    </location>
</feature>
<reference evidence="2 3" key="1">
    <citation type="journal article" date="2019" name="Commun. Biol.">
        <title>The bagworm genome reveals a unique fibroin gene that provides high tensile strength.</title>
        <authorList>
            <person name="Kono N."/>
            <person name="Nakamura H."/>
            <person name="Ohtoshi R."/>
            <person name="Tomita M."/>
            <person name="Numata K."/>
            <person name="Arakawa K."/>
        </authorList>
    </citation>
    <scope>NUCLEOTIDE SEQUENCE [LARGE SCALE GENOMIC DNA]</scope>
</reference>
<gene>
    <name evidence="2" type="ORF">EVAR_92146_1</name>
</gene>
<comment type="caution">
    <text evidence="2">The sequence shown here is derived from an EMBL/GenBank/DDBJ whole genome shotgun (WGS) entry which is preliminary data.</text>
</comment>
<dbReference type="EMBL" id="BGZK01000025">
    <property type="protein sequence ID" value="GBP07275.1"/>
    <property type="molecule type" value="Genomic_DNA"/>
</dbReference>
<name>A0A4C1SZB3_EUMVA</name>
<evidence type="ECO:0000313" key="3">
    <source>
        <dbReference type="Proteomes" id="UP000299102"/>
    </source>
</evidence>
<evidence type="ECO:0000256" key="1">
    <source>
        <dbReference type="SAM" id="MobiDB-lite"/>
    </source>
</evidence>
<dbReference type="AlphaFoldDB" id="A0A4C1SZB3"/>
<dbReference type="Proteomes" id="UP000299102">
    <property type="component" value="Unassembled WGS sequence"/>
</dbReference>
<proteinExistence type="predicted"/>